<reference evidence="2" key="1">
    <citation type="submission" date="2019-04" db="EMBL/GenBank/DDBJ databases">
        <title>Genome assembly of Zosterops borbonicus 15179.</title>
        <authorList>
            <person name="Leroy T."/>
            <person name="Anselmetti Y."/>
            <person name="Tilak M.-K."/>
            <person name="Nabholz B."/>
        </authorList>
    </citation>
    <scope>NUCLEOTIDE SEQUENCE</scope>
    <source>
        <strain evidence="2">HGM_15179</strain>
        <tissue evidence="2">Muscle</tissue>
    </source>
</reference>
<dbReference type="InterPro" id="IPR043502">
    <property type="entry name" value="DNA/RNA_pol_sf"/>
</dbReference>
<name>A0A8K1FZ62_9PASS</name>
<evidence type="ECO:0000256" key="1">
    <source>
        <dbReference type="SAM" id="MobiDB-lite"/>
    </source>
</evidence>
<dbReference type="Proteomes" id="UP000796761">
    <property type="component" value="Unassembled WGS sequence"/>
</dbReference>
<comment type="caution">
    <text evidence="2">The sequence shown here is derived from an EMBL/GenBank/DDBJ whole genome shotgun (WGS) entry which is preliminary data.</text>
</comment>
<dbReference type="EMBL" id="SWJQ01001253">
    <property type="protein sequence ID" value="TRZ08753.1"/>
    <property type="molecule type" value="Genomic_DNA"/>
</dbReference>
<dbReference type="AlphaFoldDB" id="A0A8K1FZ62"/>
<dbReference type="InterPro" id="IPR043128">
    <property type="entry name" value="Rev_trsase/Diguanyl_cyclase"/>
</dbReference>
<feature type="compositionally biased region" description="Low complexity" evidence="1">
    <location>
        <begin position="112"/>
        <end position="128"/>
    </location>
</feature>
<feature type="non-terminal residue" evidence="2">
    <location>
        <position position="247"/>
    </location>
</feature>
<evidence type="ECO:0000313" key="2">
    <source>
        <dbReference type="EMBL" id="TRZ08753.1"/>
    </source>
</evidence>
<feature type="region of interest" description="Disordered" evidence="1">
    <location>
        <begin position="46"/>
        <end position="93"/>
    </location>
</feature>
<organism evidence="2 3">
    <name type="scientific">Zosterops borbonicus</name>
    <dbReference type="NCBI Taxonomy" id="364589"/>
    <lineage>
        <taxon>Eukaryota</taxon>
        <taxon>Metazoa</taxon>
        <taxon>Chordata</taxon>
        <taxon>Craniata</taxon>
        <taxon>Vertebrata</taxon>
        <taxon>Euteleostomi</taxon>
        <taxon>Archelosauria</taxon>
        <taxon>Archosauria</taxon>
        <taxon>Dinosauria</taxon>
        <taxon>Saurischia</taxon>
        <taxon>Theropoda</taxon>
        <taxon>Coelurosauria</taxon>
        <taxon>Aves</taxon>
        <taxon>Neognathae</taxon>
        <taxon>Neoaves</taxon>
        <taxon>Telluraves</taxon>
        <taxon>Australaves</taxon>
        <taxon>Passeriformes</taxon>
        <taxon>Sylvioidea</taxon>
        <taxon>Zosteropidae</taxon>
        <taxon>Zosterops</taxon>
    </lineage>
</organism>
<evidence type="ECO:0000313" key="3">
    <source>
        <dbReference type="Proteomes" id="UP000796761"/>
    </source>
</evidence>
<feature type="region of interest" description="Disordered" evidence="1">
    <location>
        <begin position="110"/>
        <end position="150"/>
    </location>
</feature>
<dbReference type="OrthoDB" id="9113925at2759"/>
<proteinExistence type="predicted"/>
<gene>
    <name evidence="2" type="ORF">HGM15179_018350</name>
</gene>
<feature type="compositionally biased region" description="Acidic residues" evidence="1">
    <location>
        <begin position="129"/>
        <end position="139"/>
    </location>
</feature>
<feature type="compositionally biased region" description="Polar residues" evidence="1">
    <location>
        <begin position="79"/>
        <end position="89"/>
    </location>
</feature>
<dbReference type="SUPFAM" id="SSF56672">
    <property type="entry name" value="DNA/RNA polymerases"/>
    <property type="match status" value="1"/>
</dbReference>
<dbReference type="Gene3D" id="3.30.70.270">
    <property type="match status" value="1"/>
</dbReference>
<feature type="compositionally biased region" description="Low complexity" evidence="1">
    <location>
        <begin position="46"/>
        <end position="57"/>
    </location>
</feature>
<sequence length="247" mass="26061">MAQNGADLMGGSSILNDLVLNFSASVTQNGAWDPLLSFPSPTSALGSAPALGTALAPGPSPSTGKPLPCAVPASPDLATPTSHTSSLGTRSEADRKAAILVTKGPEHQALPARLSSCAHASRSLSSPEEGSDSSDSDSDSGDHWTEGFKNSPTLFGEQLAKDLEAWEAPLEEGRLLQYVDDLLIATQTRDMCGMDRDCLGNISTRPGPVSIGKNTQSRTDWMRCFIESSGSRESLRPRSWLSPTFKM</sequence>
<accession>A0A8K1FZ62</accession>
<keyword evidence="3" id="KW-1185">Reference proteome</keyword>
<protein>
    <submittedName>
        <fullName evidence="2">Uncharacterized protein</fullName>
    </submittedName>
</protein>